<gene>
    <name evidence="3" type="ORF">OIDMADRAFT_121744</name>
</gene>
<evidence type="ECO:0000259" key="1">
    <source>
        <dbReference type="PROSITE" id="PS50234"/>
    </source>
</evidence>
<dbReference type="Gene3D" id="3.40.50.410">
    <property type="entry name" value="von Willebrand factor, type A domain"/>
    <property type="match status" value="1"/>
</dbReference>
<dbReference type="InterPro" id="IPR013694">
    <property type="entry name" value="VIT"/>
</dbReference>
<accession>A0A0C3DK74</accession>
<protein>
    <recommendedName>
        <fullName evidence="5">VIT domain-containing protein</fullName>
    </recommendedName>
</protein>
<dbReference type="SMART" id="SM00609">
    <property type="entry name" value="VIT"/>
    <property type="match status" value="1"/>
</dbReference>
<dbReference type="AlphaFoldDB" id="A0A0C3DK74"/>
<dbReference type="STRING" id="913774.A0A0C3DK74"/>
<keyword evidence="4" id="KW-1185">Reference proteome</keyword>
<reference evidence="3 4" key="1">
    <citation type="submission" date="2014-04" db="EMBL/GenBank/DDBJ databases">
        <authorList>
            <consortium name="DOE Joint Genome Institute"/>
            <person name="Kuo A."/>
            <person name="Martino E."/>
            <person name="Perotto S."/>
            <person name="Kohler A."/>
            <person name="Nagy L.G."/>
            <person name="Floudas D."/>
            <person name="Copeland A."/>
            <person name="Barry K.W."/>
            <person name="Cichocki N."/>
            <person name="Veneault-Fourrey C."/>
            <person name="LaButti K."/>
            <person name="Lindquist E.A."/>
            <person name="Lipzen A."/>
            <person name="Lundell T."/>
            <person name="Morin E."/>
            <person name="Murat C."/>
            <person name="Sun H."/>
            <person name="Tunlid A."/>
            <person name="Henrissat B."/>
            <person name="Grigoriev I.V."/>
            <person name="Hibbett D.S."/>
            <person name="Martin F."/>
            <person name="Nordberg H.P."/>
            <person name="Cantor M.N."/>
            <person name="Hua S.X."/>
        </authorList>
    </citation>
    <scope>NUCLEOTIDE SEQUENCE [LARGE SCALE GENOMIC DNA]</scope>
    <source>
        <strain evidence="3 4">Zn</strain>
    </source>
</reference>
<evidence type="ECO:0000259" key="2">
    <source>
        <dbReference type="PROSITE" id="PS51468"/>
    </source>
</evidence>
<feature type="non-terminal residue" evidence="3">
    <location>
        <position position="696"/>
    </location>
</feature>
<evidence type="ECO:0000313" key="4">
    <source>
        <dbReference type="Proteomes" id="UP000054321"/>
    </source>
</evidence>
<dbReference type="InParanoid" id="A0A0C3DK74"/>
<dbReference type="Pfam" id="PF08487">
    <property type="entry name" value="VIT"/>
    <property type="match status" value="1"/>
</dbReference>
<name>A0A0C3DK74_OIDMZ</name>
<dbReference type="Proteomes" id="UP000054321">
    <property type="component" value="Unassembled WGS sequence"/>
</dbReference>
<dbReference type="SMART" id="SM00327">
    <property type="entry name" value="VWA"/>
    <property type="match status" value="1"/>
</dbReference>
<evidence type="ECO:0008006" key="5">
    <source>
        <dbReference type="Google" id="ProtNLM"/>
    </source>
</evidence>
<feature type="domain" description="VWFA" evidence="1">
    <location>
        <begin position="311"/>
        <end position="481"/>
    </location>
</feature>
<dbReference type="PROSITE" id="PS50234">
    <property type="entry name" value="VWFA"/>
    <property type="match status" value="1"/>
</dbReference>
<dbReference type="InterPro" id="IPR002035">
    <property type="entry name" value="VWF_A"/>
</dbReference>
<dbReference type="PROSITE" id="PS51468">
    <property type="entry name" value="VIT"/>
    <property type="match status" value="1"/>
</dbReference>
<dbReference type="HOGENOM" id="CLU_003826_3_0_1"/>
<proteinExistence type="predicted"/>
<dbReference type="Pfam" id="PF13768">
    <property type="entry name" value="VWA_3"/>
    <property type="match status" value="1"/>
</dbReference>
<reference evidence="4" key="2">
    <citation type="submission" date="2015-01" db="EMBL/GenBank/DDBJ databases">
        <title>Evolutionary Origins and Diversification of the Mycorrhizal Mutualists.</title>
        <authorList>
            <consortium name="DOE Joint Genome Institute"/>
            <consortium name="Mycorrhizal Genomics Consortium"/>
            <person name="Kohler A."/>
            <person name="Kuo A."/>
            <person name="Nagy L.G."/>
            <person name="Floudas D."/>
            <person name="Copeland A."/>
            <person name="Barry K.W."/>
            <person name="Cichocki N."/>
            <person name="Veneault-Fourrey C."/>
            <person name="LaButti K."/>
            <person name="Lindquist E.A."/>
            <person name="Lipzen A."/>
            <person name="Lundell T."/>
            <person name="Morin E."/>
            <person name="Murat C."/>
            <person name="Riley R."/>
            <person name="Ohm R."/>
            <person name="Sun H."/>
            <person name="Tunlid A."/>
            <person name="Henrissat B."/>
            <person name="Grigoriev I.V."/>
            <person name="Hibbett D.S."/>
            <person name="Martin F."/>
        </authorList>
    </citation>
    <scope>NUCLEOTIDE SEQUENCE [LARGE SCALE GENOMIC DNA]</scope>
    <source>
        <strain evidence="4">Zn</strain>
    </source>
</reference>
<dbReference type="EMBL" id="KN832875">
    <property type="protein sequence ID" value="KIN02378.1"/>
    <property type="molecule type" value="Genomic_DNA"/>
</dbReference>
<dbReference type="SUPFAM" id="SSF53300">
    <property type="entry name" value="vWA-like"/>
    <property type="match status" value="1"/>
</dbReference>
<sequence>MVFSTSHRSDSSSLFGSSHQCGCYYIVPSNSSSVPASRWHLPLLDSEAHSTILSTTSKTVLKQTFSNPSNFEAIKECTYTFPLYDGVSVVGFTCTIGPRTLRGIVKEKVRAKKIFDDAVAKGETAGLLVQAPEASDVFSTKLGNIPAGEKVIVEITYIGELKHDDADGIRFTIPTSIAPRYGAGPNTSKSLFSSLRGFSNQSADAGRICITVDVNLPEGLSIKSLQSPSHPIAVSMGVLSVAAQADPVMNKASATLSLGSSALEKDFIFIVHSKGTGIPKALLEMHPTIPNHRALMTTLVPRFSLPHSKSEIVFIADRSGSMTENIPMLISAMKVFLKSIPTGIKFNICSFGSNHAFLWHKSKSYTSENLREAMEYVSTFEANFGGTETFNAIKATVENRLDDLPLEIILLTDGDIWNQEPLFAYVNKQVKETQGNIRVFPLGIGIGVSHSLIGGLARAGNGFAQAVQHGERLDNNVVRMLRGALTPHITDYTLEVKYEQDDDDFEVIEKVTDCMKMLRTDSDSKKPEEKPQAVISLFDPKVNPEIESIDALDEKTGLPNIQHPKLLQAPHKIPSLVPFSRTTVYLLMGPETIQRNPTSVVLRATCPHGPLALEIPVEVLSERDQTIHQLAARKASQDLEESRGWVYDGQLSDEVLIKDKYPGNFDAIIEKEAVRLGETFQVANKWCSFVAVSSND</sequence>
<organism evidence="3 4">
    <name type="scientific">Oidiodendron maius (strain Zn)</name>
    <dbReference type="NCBI Taxonomy" id="913774"/>
    <lineage>
        <taxon>Eukaryota</taxon>
        <taxon>Fungi</taxon>
        <taxon>Dikarya</taxon>
        <taxon>Ascomycota</taxon>
        <taxon>Pezizomycotina</taxon>
        <taxon>Leotiomycetes</taxon>
        <taxon>Leotiomycetes incertae sedis</taxon>
        <taxon>Myxotrichaceae</taxon>
        <taxon>Oidiodendron</taxon>
    </lineage>
</organism>
<dbReference type="PANTHER" id="PTHR45737">
    <property type="entry name" value="VON WILLEBRAND FACTOR A DOMAIN-CONTAINING PROTEIN 5A"/>
    <property type="match status" value="1"/>
</dbReference>
<dbReference type="PANTHER" id="PTHR45737:SF6">
    <property type="entry name" value="VON WILLEBRAND FACTOR A DOMAIN-CONTAINING PROTEIN 5A"/>
    <property type="match status" value="1"/>
</dbReference>
<dbReference type="InterPro" id="IPR036465">
    <property type="entry name" value="vWFA_dom_sf"/>
</dbReference>
<dbReference type="OrthoDB" id="1729737at2759"/>
<evidence type="ECO:0000313" key="3">
    <source>
        <dbReference type="EMBL" id="KIN02378.1"/>
    </source>
</evidence>
<feature type="domain" description="VIT" evidence="2">
    <location>
        <begin position="27"/>
        <end position="159"/>
    </location>
</feature>